<dbReference type="InterPro" id="IPR014445">
    <property type="entry name" value="Gln-dep_NAD_synthase"/>
</dbReference>
<evidence type="ECO:0000256" key="2">
    <source>
        <dbReference type="ARBA" id="ARBA00007145"/>
    </source>
</evidence>
<gene>
    <name evidence="7" type="primary">nadE</name>
    <name evidence="11" type="ORF">BWR60_35300</name>
</gene>
<comment type="function">
    <text evidence="7">Catalyzes the ATP-dependent amidation of deamido-NAD to form NAD. Uses L-glutamine as a nitrogen source.</text>
</comment>
<dbReference type="SUPFAM" id="SSF56317">
    <property type="entry name" value="Carbon-nitrogen hydrolase"/>
    <property type="match status" value="1"/>
</dbReference>
<dbReference type="HAMAP" id="MF_02090">
    <property type="entry name" value="NadE_glutamine_dep"/>
    <property type="match status" value="1"/>
</dbReference>
<feature type="binding site" evidence="7">
    <location>
        <begin position="290"/>
        <end position="297"/>
    </location>
    <ligand>
        <name>ATP</name>
        <dbReference type="ChEBI" id="CHEBI:30616"/>
    </ligand>
</feature>
<evidence type="ECO:0000256" key="7">
    <source>
        <dbReference type="HAMAP-Rule" id="MF_02090"/>
    </source>
</evidence>
<dbReference type="GO" id="GO:0005737">
    <property type="term" value="C:cytoplasm"/>
    <property type="evidence" value="ECO:0007669"/>
    <property type="project" value="InterPro"/>
</dbReference>
<dbReference type="AlphaFoldDB" id="A0A211YSX0"/>
<dbReference type="InterPro" id="IPR022310">
    <property type="entry name" value="NAD/GMP_synthase"/>
</dbReference>
<dbReference type="FunFam" id="3.40.50.620:FF:000106">
    <property type="entry name" value="Glutamine-dependent NAD(+) synthetase"/>
    <property type="match status" value="1"/>
</dbReference>
<dbReference type="Gene3D" id="3.60.110.10">
    <property type="entry name" value="Carbon-nitrogen hydrolase"/>
    <property type="match status" value="1"/>
</dbReference>
<evidence type="ECO:0000256" key="3">
    <source>
        <dbReference type="ARBA" id="ARBA00022598"/>
    </source>
</evidence>
<evidence type="ECO:0000256" key="4">
    <source>
        <dbReference type="ARBA" id="ARBA00022741"/>
    </source>
</evidence>
<dbReference type="EC" id="6.3.5.1" evidence="7 8"/>
<dbReference type="InterPro" id="IPR036526">
    <property type="entry name" value="C-N_Hydrolase_sf"/>
</dbReference>
<feature type="binding site" evidence="7">
    <location>
        <position position="402"/>
    </location>
    <ligand>
        <name>deamido-NAD(+)</name>
        <dbReference type="ChEBI" id="CHEBI:58437"/>
        <note>ligand shared between two neighboring subunits</note>
    </ligand>
</feature>
<dbReference type="UniPathway" id="UPA00253">
    <property type="reaction ID" value="UER00334"/>
</dbReference>
<comment type="pathway">
    <text evidence="1 7 8">Cofactor biosynthesis; NAD(+) biosynthesis; NAD(+) from deamido-NAD(+) (L-Gln route): step 1/1.</text>
</comment>
<dbReference type="PANTHER" id="PTHR23090">
    <property type="entry name" value="NH 3 /GLUTAMINE-DEPENDENT NAD + SYNTHETASE"/>
    <property type="match status" value="1"/>
</dbReference>
<dbReference type="CDD" id="cd00553">
    <property type="entry name" value="NAD_synthase"/>
    <property type="match status" value="1"/>
</dbReference>
<dbReference type="Pfam" id="PF02540">
    <property type="entry name" value="NAD_synthase"/>
    <property type="match status" value="1"/>
</dbReference>
<comment type="caution">
    <text evidence="11">The sequence shown here is derived from an EMBL/GenBank/DDBJ whole genome shotgun (WGS) entry which is preliminary data.</text>
</comment>
<feature type="active site" description="For glutaminase activity" evidence="7">
    <location>
        <position position="113"/>
    </location>
</feature>
<dbReference type="CDD" id="cd07570">
    <property type="entry name" value="GAT_Gln-NAD-synth"/>
    <property type="match status" value="1"/>
</dbReference>
<keyword evidence="3 7" id="KW-0436">Ligase</keyword>
<dbReference type="NCBIfam" id="NF010588">
    <property type="entry name" value="PRK13981.1"/>
    <property type="match status" value="1"/>
</dbReference>
<protein>
    <recommendedName>
        <fullName evidence="7 8">Glutamine-dependent NAD(+) synthetase</fullName>
        <ecNumber evidence="7 8">6.3.5.1</ecNumber>
    </recommendedName>
    <alternativeName>
        <fullName evidence="7 8">NAD(+) synthase [glutamine-hydrolyzing]</fullName>
    </alternativeName>
</protein>
<evidence type="ECO:0000256" key="6">
    <source>
        <dbReference type="ARBA" id="ARBA00023027"/>
    </source>
</evidence>
<dbReference type="STRING" id="1122125.GCA_000423185_04477"/>
<dbReference type="InterPro" id="IPR014729">
    <property type="entry name" value="Rossmann-like_a/b/a_fold"/>
</dbReference>
<keyword evidence="4 7" id="KW-0547">Nucleotide-binding</keyword>
<organism evidence="11 12">
    <name type="scientific">Inquilinus limosus</name>
    <dbReference type="NCBI Taxonomy" id="171674"/>
    <lineage>
        <taxon>Bacteria</taxon>
        <taxon>Pseudomonadati</taxon>
        <taxon>Pseudomonadota</taxon>
        <taxon>Alphaproteobacteria</taxon>
        <taxon>Rhodospirillales</taxon>
        <taxon>Rhodospirillaceae</taxon>
        <taxon>Inquilinus</taxon>
    </lineage>
</organism>
<dbReference type="EMBL" id="NHON01000178">
    <property type="protein sequence ID" value="OWJ56128.1"/>
    <property type="molecule type" value="Genomic_DNA"/>
</dbReference>
<evidence type="ECO:0000313" key="12">
    <source>
        <dbReference type="Proteomes" id="UP000196655"/>
    </source>
</evidence>
<evidence type="ECO:0000259" key="10">
    <source>
        <dbReference type="PROSITE" id="PS50263"/>
    </source>
</evidence>
<dbReference type="InterPro" id="IPR003694">
    <property type="entry name" value="NAD_synthase"/>
</dbReference>
<feature type="active site" description="Nucleophile; for glutaminase activity" evidence="7">
    <location>
        <position position="149"/>
    </location>
</feature>
<evidence type="ECO:0000256" key="8">
    <source>
        <dbReference type="PIRNR" id="PIRNR006630"/>
    </source>
</evidence>
<dbReference type="Gene3D" id="3.40.50.620">
    <property type="entry name" value="HUPs"/>
    <property type="match status" value="1"/>
</dbReference>
<dbReference type="NCBIfam" id="TIGR00552">
    <property type="entry name" value="nadE"/>
    <property type="match status" value="1"/>
</dbReference>
<comment type="similarity">
    <text evidence="9">Belongs to the NAD synthetase family.</text>
</comment>
<accession>A0A211YSX0</accession>
<feature type="binding site" evidence="7">
    <location>
        <position position="521"/>
    </location>
    <ligand>
        <name>deamido-NAD(+)</name>
        <dbReference type="ChEBI" id="CHEBI:58437"/>
        <note>ligand shared between two neighboring subunits</note>
    </ligand>
</feature>
<dbReference type="GO" id="GO:0009435">
    <property type="term" value="P:NAD+ biosynthetic process"/>
    <property type="evidence" value="ECO:0007669"/>
    <property type="project" value="UniProtKB-UniRule"/>
</dbReference>
<keyword evidence="12" id="KW-1185">Reference proteome</keyword>
<sequence length="552" mass="60111">MTDRLVIALAQLNPTLGDVRGNIDKLRRARDEARQAGADLMLASELAVSGYPPEDLVLKPFFLDAVEEGVRELAAETVEGPALLIGTPWRDNGRVHNAVLLLDGGKVAASRFKHDLPNYGVFDEKRVFAAGPMPGPIPFRGVRLGVPICEDIWTPDVVECLQETGAELLLVPNGSPYEAGKAEQRLQIVLNRVTESGLAMAYLNQVGGQDELVFDGASFVIGRNGGLRRQLPSFREHIAITEWVRGEEGWDCVEGERIAPPEGVEAIYGAMVLGLRDYVNKNRFPGVLIGLSGGIDSALSAAVAVDALGADRVHCVMLPSPYTSQDSLDDAAGCAETLGVRLDSISIAPAMQAFEAMLAPLFEGATPDITEENIQSRARGVTLMALSNKFGKMVLTTGNKSEMSVGYATLYGDMCGGYSVLKDVYKTTVYELSRWRNQVLPEGAMGPAGRVIPERIITKAPTAELKPNQTDQDTLPPYDALDDILNCLVEEEKSVDEIVARGHDRATVARVWRLLDRAEYKRRQAPPGVKLTRRNFGRDRRYPITNSTLSLI</sequence>
<feature type="binding site" evidence="7">
    <location>
        <position position="373"/>
    </location>
    <ligand>
        <name>deamido-NAD(+)</name>
        <dbReference type="ChEBI" id="CHEBI:58437"/>
        <note>ligand shared between two neighboring subunits</note>
    </ligand>
</feature>
<dbReference type="PROSITE" id="PS50263">
    <property type="entry name" value="CN_HYDROLASE"/>
    <property type="match status" value="1"/>
</dbReference>
<feature type="binding site" evidence="7">
    <location>
        <position position="175"/>
    </location>
    <ligand>
        <name>L-glutamine</name>
        <dbReference type="ChEBI" id="CHEBI:58359"/>
    </ligand>
</feature>
<feature type="binding site" evidence="7">
    <location>
        <position position="181"/>
    </location>
    <ligand>
        <name>L-glutamine</name>
        <dbReference type="ChEBI" id="CHEBI:58359"/>
    </ligand>
</feature>
<evidence type="ECO:0000313" key="11">
    <source>
        <dbReference type="EMBL" id="OWJ56128.1"/>
    </source>
</evidence>
<dbReference type="GO" id="GO:0005524">
    <property type="term" value="F:ATP binding"/>
    <property type="evidence" value="ECO:0007669"/>
    <property type="project" value="UniProtKB-UniRule"/>
</dbReference>
<feature type="binding site" evidence="7">
    <location>
        <position position="397"/>
    </location>
    <ligand>
        <name>ATP</name>
        <dbReference type="ChEBI" id="CHEBI:30616"/>
    </ligand>
</feature>
<dbReference type="RefSeq" id="WP_088157929.1">
    <property type="nucleotide sequence ID" value="NZ_NHON01000178.1"/>
</dbReference>
<dbReference type="GO" id="GO:0008795">
    <property type="term" value="F:NAD+ synthase activity"/>
    <property type="evidence" value="ECO:0007669"/>
    <property type="project" value="UniProtKB-UniRule"/>
</dbReference>
<feature type="active site" description="Proton acceptor; for glutaminase activity" evidence="7">
    <location>
        <position position="45"/>
    </location>
</feature>
<name>A0A211YSX0_9PROT</name>
<comment type="caution">
    <text evidence="7">Lacks conserved residue(s) required for the propagation of feature annotation.</text>
</comment>
<dbReference type="OrthoDB" id="9760188at2"/>
<keyword evidence="6 7" id="KW-0520">NAD</keyword>
<comment type="catalytic activity">
    <reaction evidence="7 8">
        <text>deamido-NAD(+) + L-glutamine + ATP + H2O = L-glutamate + AMP + diphosphate + NAD(+) + H(+)</text>
        <dbReference type="Rhea" id="RHEA:24384"/>
        <dbReference type="ChEBI" id="CHEBI:15377"/>
        <dbReference type="ChEBI" id="CHEBI:15378"/>
        <dbReference type="ChEBI" id="CHEBI:29985"/>
        <dbReference type="ChEBI" id="CHEBI:30616"/>
        <dbReference type="ChEBI" id="CHEBI:33019"/>
        <dbReference type="ChEBI" id="CHEBI:57540"/>
        <dbReference type="ChEBI" id="CHEBI:58359"/>
        <dbReference type="ChEBI" id="CHEBI:58437"/>
        <dbReference type="ChEBI" id="CHEBI:456215"/>
        <dbReference type="EC" id="6.3.5.1"/>
    </reaction>
</comment>
<reference evidence="12" key="1">
    <citation type="submission" date="2017-05" db="EMBL/GenBank/DDBJ databases">
        <authorList>
            <person name="Macchi M."/>
            <person name="Festa S."/>
            <person name="Coppotelli B.M."/>
            <person name="Morelli I.S."/>
        </authorList>
    </citation>
    <scope>NUCLEOTIDE SEQUENCE [LARGE SCALE GENOMIC DNA]</scope>
    <source>
        <strain evidence="12">I</strain>
    </source>
</reference>
<comment type="similarity">
    <text evidence="2 7 8">In the C-terminal section; belongs to the NAD synthetase family.</text>
</comment>
<dbReference type="GO" id="GO:0004359">
    <property type="term" value="F:glutaminase activity"/>
    <property type="evidence" value="ECO:0007669"/>
    <property type="project" value="InterPro"/>
</dbReference>
<keyword evidence="5 7" id="KW-0067">ATP-binding</keyword>
<feature type="binding site" evidence="7">
    <location>
        <position position="119"/>
    </location>
    <ligand>
        <name>L-glutamine</name>
        <dbReference type="ChEBI" id="CHEBI:58359"/>
    </ligand>
</feature>
<evidence type="ECO:0000256" key="9">
    <source>
        <dbReference type="RuleBase" id="RU003811"/>
    </source>
</evidence>
<dbReference type="Pfam" id="PF00795">
    <property type="entry name" value="CN_hydrolase"/>
    <property type="match status" value="1"/>
</dbReference>
<proteinExistence type="inferred from homology"/>
<evidence type="ECO:0000256" key="5">
    <source>
        <dbReference type="ARBA" id="ARBA00022840"/>
    </source>
</evidence>
<dbReference type="PIRSF" id="PIRSF006630">
    <property type="entry name" value="NADS_GAT"/>
    <property type="match status" value="1"/>
</dbReference>
<dbReference type="PANTHER" id="PTHR23090:SF9">
    <property type="entry name" value="GLUTAMINE-DEPENDENT NAD(+) SYNTHETASE"/>
    <property type="match status" value="1"/>
</dbReference>
<dbReference type="SUPFAM" id="SSF52402">
    <property type="entry name" value="Adenine nucleotide alpha hydrolases-like"/>
    <property type="match status" value="1"/>
</dbReference>
<dbReference type="InterPro" id="IPR003010">
    <property type="entry name" value="C-N_Hydrolase"/>
</dbReference>
<feature type="domain" description="CN hydrolase" evidence="10">
    <location>
        <begin position="5"/>
        <end position="246"/>
    </location>
</feature>
<dbReference type="GO" id="GO:0003952">
    <property type="term" value="F:NAD+ synthase (glutamine-hydrolyzing) activity"/>
    <property type="evidence" value="ECO:0007669"/>
    <property type="project" value="UniProtKB-UniRule"/>
</dbReference>
<evidence type="ECO:0000256" key="1">
    <source>
        <dbReference type="ARBA" id="ARBA00005188"/>
    </source>
</evidence>
<dbReference type="Proteomes" id="UP000196655">
    <property type="component" value="Unassembled WGS sequence"/>
</dbReference>